<keyword evidence="1 4" id="KW-0812">Transmembrane</keyword>
<gene>
    <name evidence="6" type="ORF">ACFOW6_11410</name>
</gene>
<dbReference type="SUPFAM" id="SSF103473">
    <property type="entry name" value="MFS general substrate transporter"/>
    <property type="match status" value="1"/>
</dbReference>
<keyword evidence="3 4" id="KW-0472">Membrane</keyword>
<dbReference type="EMBL" id="JBHSCW010000006">
    <property type="protein sequence ID" value="MFC4352145.1"/>
    <property type="molecule type" value="Genomic_DNA"/>
</dbReference>
<accession>A0ABV8ULN3</accession>
<evidence type="ECO:0000256" key="3">
    <source>
        <dbReference type="ARBA" id="ARBA00023136"/>
    </source>
</evidence>
<evidence type="ECO:0000313" key="7">
    <source>
        <dbReference type="Proteomes" id="UP001595799"/>
    </source>
</evidence>
<feature type="domain" description="Major facilitator superfamily (MFS) profile" evidence="5">
    <location>
        <begin position="1"/>
        <end position="63"/>
    </location>
</feature>
<comment type="caution">
    <text evidence="6">The sequence shown here is derived from an EMBL/GenBank/DDBJ whole genome shotgun (WGS) entry which is preliminary data.</text>
</comment>
<proteinExistence type="predicted"/>
<dbReference type="InterPro" id="IPR036259">
    <property type="entry name" value="MFS_trans_sf"/>
</dbReference>
<feature type="transmembrane region" description="Helical" evidence="4">
    <location>
        <begin position="33"/>
        <end position="52"/>
    </location>
</feature>
<dbReference type="InterPro" id="IPR020846">
    <property type="entry name" value="MFS_dom"/>
</dbReference>
<name>A0ABV8ULN3_9PROT</name>
<evidence type="ECO:0000313" key="6">
    <source>
        <dbReference type="EMBL" id="MFC4352145.1"/>
    </source>
</evidence>
<evidence type="ECO:0000256" key="2">
    <source>
        <dbReference type="ARBA" id="ARBA00022989"/>
    </source>
</evidence>
<evidence type="ECO:0000259" key="5">
    <source>
        <dbReference type="PROSITE" id="PS50850"/>
    </source>
</evidence>
<keyword evidence="2 4" id="KW-1133">Transmembrane helix</keyword>
<organism evidence="6 7">
    <name type="scientific">Fodinicurvata halophila</name>
    <dbReference type="NCBI Taxonomy" id="1419723"/>
    <lineage>
        <taxon>Bacteria</taxon>
        <taxon>Pseudomonadati</taxon>
        <taxon>Pseudomonadota</taxon>
        <taxon>Alphaproteobacteria</taxon>
        <taxon>Rhodospirillales</taxon>
        <taxon>Rhodovibrionaceae</taxon>
        <taxon>Fodinicurvata</taxon>
    </lineage>
</organism>
<keyword evidence="7" id="KW-1185">Reference proteome</keyword>
<reference evidence="7" key="1">
    <citation type="journal article" date="2019" name="Int. J. Syst. Evol. Microbiol.">
        <title>The Global Catalogue of Microorganisms (GCM) 10K type strain sequencing project: providing services to taxonomists for standard genome sequencing and annotation.</title>
        <authorList>
            <consortium name="The Broad Institute Genomics Platform"/>
            <consortium name="The Broad Institute Genome Sequencing Center for Infectious Disease"/>
            <person name="Wu L."/>
            <person name="Ma J."/>
        </authorList>
    </citation>
    <scope>NUCLEOTIDE SEQUENCE [LARGE SCALE GENOMIC DNA]</scope>
    <source>
        <strain evidence="7">CECT 8472</strain>
    </source>
</reference>
<evidence type="ECO:0000256" key="1">
    <source>
        <dbReference type="ARBA" id="ARBA00022692"/>
    </source>
</evidence>
<dbReference type="PROSITE" id="PS50850">
    <property type="entry name" value="MFS"/>
    <property type="match status" value="1"/>
</dbReference>
<sequence length="63" mass="6614">MLIGLALIFTLGNVITALAPTLTIALADRILMAFNHGTFFGIGSIIAASLAAKERRSAIRESV</sequence>
<dbReference type="RefSeq" id="WP_382422495.1">
    <property type="nucleotide sequence ID" value="NZ_JBHSCW010000006.1"/>
</dbReference>
<dbReference type="Proteomes" id="UP001595799">
    <property type="component" value="Unassembled WGS sequence"/>
</dbReference>
<protein>
    <recommendedName>
        <fullName evidence="5">Major facilitator superfamily (MFS) profile domain-containing protein</fullName>
    </recommendedName>
</protein>
<evidence type="ECO:0000256" key="4">
    <source>
        <dbReference type="SAM" id="Phobius"/>
    </source>
</evidence>